<accession>A0A699GGR5</accession>
<feature type="compositionally biased region" description="Low complexity" evidence="1">
    <location>
        <begin position="36"/>
        <end position="66"/>
    </location>
</feature>
<proteinExistence type="predicted"/>
<feature type="compositionally biased region" description="Basic residues" evidence="1">
    <location>
        <begin position="331"/>
        <end position="344"/>
    </location>
</feature>
<feature type="region of interest" description="Disordered" evidence="1">
    <location>
        <begin position="317"/>
        <end position="539"/>
    </location>
</feature>
<feature type="compositionally biased region" description="Basic residues" evidence="1">
    <location>
        <begin position="440"/>
        <end position="461"/>
    </location>
</feature>
<sequence>MAHPCAGPGARHRVVRHQRRLDRPDRRPQSDRVRQAPRARPAGGARTRTVAGGGRRAAAGAGRLAGRAAAPRRPDFLLLPSLRSSTVLYEEFDELWQVAQKRNVIFFYAGYFSQPVVAAISETIRARLDSAGAGGPTRRRIFSAFVEMSQNIMHYSSEALTPADQRDRQMRRGSFCIGTSGEHFFLLCANPVDAARVPGIRARLEPLRTMTVDEIKAAYKQALRAENPADSKGAGLGFLTMAREASEPLEFEFVPPSRSTCRWRTSTVRPPRCCLRCSRRSTTPRWPATRCCSTGTATRRTTPSSNSARNCATIFRRCTSPTGPSDARAEHCRRRRPRPVRRRAAGAGTGAARVRRRGRPPRRAARPGRPLRTAAARKPAPGPAQRPRRAAPEPAQCPPAGHGHPARIPRQPRSAHGRPQSRRRHRARAPLPAAAGHRAGGARHRFFQAGQRHLRPPGRRRRDPDRGGLPGRRGGSAGGRPRVHRPRGRRGVFRGVGGPDAGTRPGPGRAPAPGHRRRAMAGADRHPRHRQRGGELERARRHLRAGLQPRRPGAVPRQARGTQLRADGGLTAATATACPVRQICLPVYAARDRRMARTSAAGVRRRTV</sequence>
<dbReference type="EMBL" id="BKCJ010000013">
    <property type="protein sequence ID" value="GEU28671.1"/>
    <property type="molecule type" value="Genomic_DNA"/>
</dbReference>
<reference evidence="2" key="1">
    <citation type="journal article" date="2019" name="Sci. Rep.">
        <title>Draft genome of Tanacetum cinerariifolium, the natural source of mosquito coil.</title>
        <authorList>
            <person name="Yamashiro T."/>
            <person name="Shiraishi A."/>
            <person name="Satake H."/>
            <person name="Nakayama K."/>
        </authorList>
    </citation>
    <scope>NUCLEOTIDE SEQUENCE</scope>
</reference>
<feature type="compositionally biased region" description="Basic residues" evidence="1">
    <location>
        <begin position="353"/>
        <end position="366"/>
    </location>
</feature>
<gene>
    <name evidence="2" type="ORF">Tci_000649</name>
</gene>
<dbReference type="Pfam" id="PF19788">
    <property type="entry name" value="DUF6272"/>
    <property type="match status" value="1"/>
</dbReference>
<comment type="caution">
    <text evidence="2">The sequence shown here is derived from an EMBL/GenBank/DDBJ whole genome shotgun (WGS) entry which is preliminary data.</text>
</comment>
<feature type="compositionally biased region" description="Basic residues" evidence="1">
    <location>
        <begin position="481"/>
        <end position="492"/>
    </location>
</feature>
<evidence type="ECO:0000256" key="1">
    <source>
        <dbReference type="SAM" id="MobiDB-lite"/>
    </source>
</evidence>
<protein>
    <submittedName>
        <fullName evidence="2">Uncharacterized protein</fullName>
    </submittedName>
</protein>
<feature type="compositionally biased region" description="Low complexity" evidence="1">
    <location>
        <begin position="367"/>
        <end position="385"/>
    </location>
</feature>
<dbReference type="NCBIfam" id="NF038262">
    <property type="entry name" value="SiaB_fam_kinase"/>
    <property type="match status" value="1"/>
</dbReference>
<feature type="region of interest" description="Disordered" evidence="1">
    <location>
        <begin position="1"/>
        <end position="66"/>
    </location>
</feature>
<feature type="compositionally biased region" description="Basic residues" evidence="1">
    <location>
        <begin position="10"/>
        <end position="20"/>
    </location>
</feature>
<feature type="compositionally biased region" description="Gly residues" evidence="1">
    <location>
        <begin position="468"/>
        <end position="478"/>
    </location>
</feature>
<dbReference type="InterPro" id="IPR046239">
    <property type="entry name" value="DUF6272"/>
</dbReference>
<dbReference type="AlphaFoldDB" id="A0A699GGR5"/>
<organism evidence="2">
    <name type="scientific">Tanacetum cinerariifolium</name>
    <name type="common">Dalmatian daisy</name>
    <name type="synonym">Chrysanthemum cinerariifolium</name>
    <dbReference type="NCBI Taxonomy" id="118510"/>
    <lineage>
        <taxon>Eukaryota</taxon>
        <taxon>Viridiplantae</taxon>
        <taxon>Streptophyta</taxon>
        <taxon>Embryophyta</taxon>
        <taxon>Tracheophyta</taxon>
        <taxon>Spermatophyta</taxon>
        <taxon>Magnoliopsida</taxon>
        <taxon>eudicotyledons</taxon>
        <taxon>Gunneridae</taxon>
        <taxon>Pentapetalae</taxon>
        <taxon>asterids</taxon>
        <taxon>campanulids</taxon>
        <taxon>Asterales</taxon>
        <taxon>Asteraceae</taxon>
        <taxon>Asteroideae</taxon>
        <taxon>Anthemideae</taxon>
        <taxon>Anthemidinae</taxon>
        <taxon>Tanacetum</taxon>
    </lineage>
</organism>
<feature type="compositionally biased region" description="Basic residues" evidence="1">
    <location>
        <begin position="413"/>
        <end position="428"/>
    </location>
</feature>
<feature type="compositionally biased region" description="Basic and acidic residues" evidence="1">
    <location>
        <begin position="21"/>
        <end position="34"/>
    </location>
</feature>
<evidence type="ECO:0000313" key="2">
    <source>
        <dbReference type="EMBL" id="GEU28671.1"/>
    </source>
</evidence>
<name>A0A699GGR5_TANCI</name>
<feature type="compositionally biased region" description="Low complexity" evidence="1">
    <location>
        <begin position="501"/>
        <end position="513"/>
    </location>
</feature>